<dbReference type="NCBIfam" id="TIGR01994">
    <property type="entry name" value="SUF_scaf_2"/>
    <property type="match status" value="1"/>
</dbReference>
<dbReference type="RefSeq" id="WP_193735780.1">
    <property type="nucleotide sequence ID" value="NZ_CP063304.1"/>
</dbReference>
<proteinExistence type="inferred from homology"/>
<dbReference type="Pfam" id="PF01592">
    <property type="entry name" value="NifU_N"/>
    <property type="match status" value="1"/>
</dbReference>
<dbReference type="AlphaFoldDB" id="A0A7M2RJE4"/>
<evidence type="ECO:0000256" key="1">
    <source>
        <dbReference type="ARBA" id="ARBA00006420"/>
    </source>
</evidence>
<accession>A0A7M2RJE4</accession>
<dbReference type="GO" id="GO:0016226">
    <property type="term" value="P:iron-sulfur cluster assembly"/>
    <property type="evidence" value="ECO:0007669"/>
    <property type="project" value="InterPro"/>
</dbReference>
<feature type="domain" description="NIF system FeS cluster assembly NifU N-terminal" evidence="2">
    <location>
        <begin position="12"/>
        <end position="127"/>
    </location>
</feature>
<gene>
    <name evidence="3" type="ORF">INP51_00295</name>
</gene>
<organism evidence="3 4">
    <name type="scientific">Blautia liquoris</name>
    <dbReference type="NCBI Taxonomy" id="2779518"/>
    <lineage>
        <taxon>Bacteria</taxon>
        <taxon>Bacillati</taxon>
        <taxon>Bacillota</taxon>
        <taxon>Clostridia</taxon>
        <taxon>Lachnospirales</taxon>
        <taxon>Lachnospiraceae</taxon>
        <taxon>Blautia</taxon>
    </lineage>
</organism>
<dbReference type="InterPro" id="IPR002871">
    <property type="entry name" value="NIF_FeS_clus_asmbl_NifU_N"/>
</dbReference>
<evidence type="ECO:0000313" key="4">
    <source>
        <dbReference type="Proteomes" id="UP000593601"/>
    </source>
</evidence>
<dbReference type="Gene3D" id="3.90.1010.10">
    <property type="match status" value="1"/>
</dbReference>
<name>A0A7M2RJE4_9FIRM</name>
<keyword evidence="4" id="KW-1185">Reference proteome</keyword>
<dbReference type="GO" id="GO:0005506">
    <property type="term" value="F:iron ion binding"/>
    <property type="evidence" value="ECO:0007669"/>
    <property type="project" value="InterPro"/>
</dbReference>
<dbReference type="CDD" id="cd06664">
    <property type="entry name" value="IscU_like"/>
    <property type="match status" value="1"/>
</dbReference>
<dbReference type="SUPFAM" id="SSF82649">
    <property type="entry name" value="SufE/NifU"/>
    <property type="match status" value="1"/>
</dbReference>
<evidence type="ECO:0000259" key="2">
    <source>
        <dbReference type="Pfam" id="PF01592"/>
    </source>
</evidence>
<protein>
    <submittedName>
        <fullName evidence="3">SUF system NifU family Fe-S cluster assembly protein</fullName>
    </submittedName>
</protein>
<comment type="similarity">
    <text evidence="1">Belongs to the NifU family.</text>
</comment>
<dbReference type="EMBL" id="CP063304">
    <property type="protein sequence ID" value="QOV19460.1"/>
    <property type="molecule type" value="Genomic_DNA"/>
</dbReference>
<dbReference type="KEGG" id="bliq:INP51_00295"/>
<sequence>MEINQLYNQIIIENSRAKWNRHAVENKTISLEGVNPSCGDDITLELRVKDNMIEDAGFVGDGCAISQASASIMIDLVKGKSVGEAKKLMRIFFGMIKGEITDESEIEELDEAAALQGVSQMPARVKCAVLAWHTLEEALDDEEKEDKKV</sequence>
<dbReference type="FunFam" id="3.90.1010.10:FF:000002">
    <property type="entry name" value="Iron-sulfur cluster assembly scaffold protein NifU"/>
    <property type="match status" value="1"/>
</dbReference>
<dbReference type="Proteomes" id="UP000593601">
    <property type="component" value="Chromosome"/>
</dbReference>
<dbReference type="GO" id="GO:0051536">
    <property type="term" value="F:iron-sulfur cluster binding"/>
    <property type="evidence" value="ECO:0007669"/>
    <property type="project" value="InterPro"/>
</dbReference>
<evidence type="ECO:0000313" key="3">
    <source>
        <dbReference type="EMBL" id="QOV19460.1"/>
    </source>
</evidence>
<dbReference type="PANTHER" id="PTHR10093">
    <property type="entry name" value="IRON-SULFUR CLUSTER ASSEMBLY ENZYME NIFU HOMOLOG"/>
    <property type="match status" value="1"/>
</dbReference>
<reference evidence="3 4" key="1">
    <citation type="submission" date="2020-10" db="EMBL/GenBank/DDBJ databases">
        <title>Blautia liquoris sp.nov., isolated from the mud in a fermentation cellar used for the production of Chinese strong-flavoured liquor.</title>
        <authorList>
            <person name="Lu L."/>
        </authorList>
    </citation>
    <scope>NUCLEOTIDE SEQUENCE [LARGE SCALE GENOMIC DNA]</scope>
    <source>
        <strain evidence="3 4">LZLJ-3</strain>
    </source>
</reference>